<organism evidence="2 3">
    <name type="scientific">Phytophthora lilii</name>
    <dbReference type="NCBI Taxonomy" id="2077276"/>
    <lineage>
        <taxon>Eukaryota</taxon>
        <taxon>Sar</taxon>
        <taxon>Stramenopiles</taxon>
        <taxon>Oomycota</taxon>
        <taxon>Peronosporomycetes</taxon>
        <taxon>Peronosporales</taxon>
        <taxon>Peronosporaceae</taxon>
        <taxon>Phytophthora</taxon>
    </lineage>
</organism>
<feature type="region of interest" description="Disordered" evidence="1">
    <location>
        <begin position="1"/>
        <end position="87"/>
    </location>
</feature>
<keyword evidence="3" id="KW-1185">Reference proteome</keyword>
<feature type="compositionally biased region" description="Basic and acidic residues" evidence="1">
    <location>
        <begin position="155"/>
        <end position="168"/>
    </location>
</feature>
<evidence type="ECO:0000313" key="3">
    <source>
        <dbReference type="Proteomes" id="UP001165083"/>
    </source>
</evidence>
<evidence type="ECO:0000313" key="2">
    <source>
        <dbReference type="EMBL" id="GMF11353.1"/>
    </source>
</evidence>
<dbReference type="AlphaFoldDB" id="A0A9W6WPW9"/>
<sequence>MYAPSAKASTPPISGAEDDHVKDRVRRAVSATQNQVERQRGAPHRHHRNGGQTSHLEHHQALPNDDGDGGGTQCQSQEQRFAGCRSGVARDEAADCRLGTERDAEVEAYQQWQPDTQHISRGCQQVGELFGLVGVDEIKVVWGPGDGDEGAEAVNVDHDLQREQDDFK</sequence>
<accession>A0A9W6WPW9</accession>
<name>A0A9W6WPW9_9STRA</name>
<comment type="caution">
    <text evidence="2">The sequence shown here is derived from an EMBL/GenBank/DDBJ whole genome shotgun (WGS) entry which is preliminary data.</text>
</comment>
<dbReference type="EMBL" id="BSXW01000073">
    <property type="protein sequence ID" value="GMF11353.1"/>
    <property type="molecule type" value="Genomic_DNA"/>
</dbReference>
<feature type="region of interest" description="Disordered" evidence="1">
    <location>
        <begin position="145"/>
        <end position="168"/>
    </location>
</feature>
<evidence type="ECO:0000256" key="1">
    <source>
        <dbReference type="SAM" id="MobiDB-lite"/>
    </source>
</evidence>
<reference evidence="2" key="1">
    <citation type="submission" date="2023-04" db="EMBL/GenBank/DDBJ databases">
        <title>Phytophthora lilii NBRC 32176.</title>
        <authorList>
            <person name="Ichikawa N."/>
            <person name="Sato H."/>
            <person name="Tonouchi N."/>
        </authorList>
    </citation>
    <scope>NUCLEOTIDE SEQUENCE</scope>
    <source>
        <strain evidence="2">NBRC 32176</strain>
    </source>
</reference>
<dbReference type="Proteomes" id="UP001165083">
    <property type="component" value="Unassembled WGS sequence"/>
</dbReference>
<proteinExistence type="predicted"/>
<gene>
    <name evidence="2" type="ORF">Plil01_000206600</name>
</gene>
<protein>
    <submittedName>
        <fullName evidence="2">Unnamed protein product</fullName>
    </submittedName>
</protein>